<dbReference type="RefSeq" id="WP_289827064.1">
    <property type="nucleotide sequence ID" value="NZ_JAUEIR010000004.1"/>
</dbReference>
<feature type="transmembrane region" description="Helical" evidence="6">
    <location>
        <begin position="7"/>
        <end position="24"/>
    </location>
</feature>
<feature type="transmembrane region" description="Helical" evidence="6">
    <location>
        <begin position="30"/>
        <end position="51"/>
    </location>
</feature>
<organism evidence="7 8">
    <name type="scientific">Collinsella ihumii</name>
    <dbReference type="NCBI Taxonomy" id="1720204"/>
    <lineage>
        <taxon>Bacteria</taxon>
        <taxon>Bacillati</taxon>
        <taxon>Actinomycetota</taxon>
        <taxon>Coriobacteriia</taxon>
        <taxon>Coriobacteriales</taxon>
        <taxon>Coriobacteriaceae</taxon>
        <taxon>Collinsella</taxon>
    </lineage>
</organism>
<evidence type="ECO:0000256" key="6">
    <source>
        <dbReference type="RuleBase" id="RU363041"/>
    </source>
</evidence>
<evidence type="ECO:0000256" key="5">
    <source>
        <dbReference type="ARBA" id="ARBA00023136"/>
    </source>
</evidence>
<evidence type="ECO:0000256" key="3">
    <source>
        <dbReference type="ARBA" id="ARBA00022692"/>
    </source>
</evidence>
<sequence>MLVGACIGLTGIAGFLLPIFYVSVLTLDPVASLALAFSAFVVSGILGWPAYRASGDLPLRECGWLALGSLVGAVAGVFVGLALPAHVLTVILYIVVLVSGTTVLVRMRPKKSIKLKDDAQTGERSVAVYVAVGAVTAVICAASGAGGPVLVVPILMLLGFSPRSAVGMSLLDSVAIGIPSAIGYFVGGSIDASVWSLLLPAFIGHGIGTIAGSMNAHRINAMVLKVIVAVGSIGVALYKLAGMLLG</sequence>
<proteinExistence type="inferred from homology"/>
<dbReference type="Proteomes" id="UP001168505">
    <property type="component" value="Unassembled WGS sequence"/>
</dbReference>
<comment type="caution">
    <text evidence="7">The sequence shown here is derived from an EMBL/GenBank/DDBJ whole genome shotgun (WGS) entry which is preliminary data.</text>
</comment>
<dbReference type="PANTHER" id="PTHR43701:SF2">
    <property type="entry name" value="MEMBRANE TRANSPORTER PROTEIN YJNA-RELATED"/>
    <property type="match status" value="1"/>
</dbReference>
<reference evidence="7" key="2">
    <citation type="submission" date="2023-08" db="EMBL/GenBank/DDBJ databases">
        <title>Identification and characterization of horizontal gene transfer across gut microbiota members of farm animals based on homology search.</title>
        <authorList>
            <person name="Schwarzerova J."/>
            <person name="Nykrynova M."/>
            <person name="Jureckova K."/>
            <person name="Cejkova D."/>
            <person name="Rychlik I."/>
        </authorList>
    </citation>
    <scope>NUCLEOTIDE SEQUENCE</scope>
    <source>
        <strain evidence="7">15_COKtk</strain>
    </source>
</reference>
<feature type="transmembrane region" description="Helical" evidence="6">
    <location>
        <begin position="194"/>
        <end position="216"/>
    </location>
</feature>
<name>A0AAW7JU23_9ACTN</name>
<comment type="subcellular location">
    <subcellularLocation>
        <location evidence="6">Cell membrane</location>
        <topology evidence="6">Multi-pass membrane protein</topology>
    </subcellularLocation>
    <subcellularLocation>
        <location evidence="1">Membrane</location>
        <topology evidence="1">Multi-pass membrane protein</topology>
    </subcellularLocation>
</comment>
<dbReference type="GO" id="GO:0005886">
    <property type="term" value="C:plasma membrane"/>
    <property type="evidence" value="ECO:0007669"/>
    <property type="project" value="UniProtKB-SubCell"/>
</dbReference>
<dbReference type="AlphaFoldDB" id="A0AAW7JU23"/>
<feature type="transmembrane region" description="Helical" evidence="6">
    <location>
        <begin position="222"/>
        <end position="241"/>
    </location>
</feature>
<evidence type="ECO:0000313" key="8">
    <source>
        <dbReference type="Proteomes" id="UP001168505"/>
    </source>
</evidence>
<gene>
    <name evidence="7" type="ORF">QVN40_05305</name>
</gene>
<keyword evidence="3 6" id="KW-0812">Transmembrane</keyword>
<feature type="transmembrane region" description="Helical" evidence="6">
    <location>
        <begin position="63"/>
        <end position="81"/>
    </location>
</feature>
<protein>
    <recommendedName>
        <fullName evidence="6">Probable membrane transporter protein</fullName>
    </recommendedName>
</protein>
<dbReference type="EMBL" id="JAUEIR010000004">
    <property type="protein sequence ID" value="MDN0069121.1"/>
    <property type="molecule type" value="Genomic_DNA"/>
</dbReference>
<keyword evidence="6" id="KW-1003">Cell membrane</keyword>
<evidence type="ECO:0000256" key="1">
    <source>
        <dbReference type="ARBA" id="ARBA00004141"/>
    </source>
</evidence>
<dbReference type="PANTHER" id="PTHR43701">
    <property type="entry name" value="MEMBRANE TRANSPORTER PROTEIN MJ0441-RELATED"/>
    <property type="match status" value="1"/>
</dbReference>
<evidence type="ECO:0000313" key="7">
    <source>
        <dbReference type="EMBL" id="MDN0069121.1"/>
    </source>
</evidence>
<reference evidence="7" key="1">
    <citation type="submission" date="2023-06" db="EMBL/GenBank/DDBJ databases">
        <authorList>
            <person name="Zeman M."/>
            <person name="Kubasova T."/>
            <person name="Jahodarova E."/>
            <person name="Nykrynova M."/>
            <person name="Rychlik I."/>
        </authorList>
    </citation>
    <scope>NUCLEOTIDE SEQUENCE</scope>
    <source>
        <strain evidence="7">15_COKtk</strain>
    </source>
</reference>
<comment type="similarity">
    <text evidence="2 6">Belongs to the 4-toluene sulfonate uptake permease (TSUP) (TC 2.A.102) family.</text>
</comment>
<keyword evidence="5 6" id="KW-0472">Membrane</keyword>
<accession>A0AAW7JU23</accession>
<dbReference type="InterPro" id="IPR051598">
    <property type="entry name" value="TSUP/Inactive_protease-like"/>
</dbReference>
<evidence type="ECO:0000256" key="4">
    <source>
        <dbReference type="ARBA" id="ARBA00022989"/>
    </source>
</evidence>
<feature type="transmembrane region" description="Helical" evidence="6">
    <location>
        <begin position="126"/>
        <end position="159"/>
    </location>
</feature>
<dbReference type="InterPro" id="IPR002781">
    <property type="entry name" value="TM_pro_TauE-like"/>
</dbReference>
<keyword evidence="4 6" id="KW-1133">Transmembrane helix</keyword>
<feature type="transmembrane region" description="Helical" evidence="6">
    <location>
        <begin position="165"/>
        <end position="187"/>
    </location>
</feature>
<dbReference type="Pfam" id="PF01925">
    <property type="entry name" value="TauE"/>
    <property type="match status" value="1"/>
</dbReference>
<evidence type="ECO:0000256" key="2">
    <source>
        <dbReference type="ARBA" id="ARBA00009142"/>
    </source>
</evidence>
<feature type="transmembrane region" description="Helical" evidence="6">
    <location>
        <begin position="87"/>
        <end position="105"/>
    </location>
</feature>